<keyword evidence="6" id="KW-0862">Zinc</keyword>
<proteinExistence type="predicted"/>
<organism evidence="14 15">
    <name type="scientific">Microcaecilia unicolor</name>
    <dbReference type="NCBI Taxonomy" id="1415580"/>
    <lineage>
        <taxon>Eukaryota</taxon>
        <taxon>Metazoa</taxon>
        <taxon>Chordata</taxon>
        <taxon>Craniata</taxon>
        <taxon>Vertebrata</taxon>
        <taxon>Euteleostomi</taxon>
        <taxon>Amphibia</taxon>
        <taxon>Gymnophiona</taxon>
        <taxon>Siphonopidae</taxon>
        <taxon>Microcaecilia</taxon>
    </lineage>
</organism>
<dbReference type="SMART" id="SM00225">
    <property type="entry name" value="BTB"/>
    <property type="match status" value="1"/>
</dbReference>
<evidence type="ECO:0000256" key="7">
    <source>
        <dbReference type="ARBA" id="ARBA00023015"/>
    </source>
</evidence>
<evidence type="ECO:0000256" key="8">
    <source>
        <dbReference type="ARBA" id="ARBA00023125"/>
    </source>
</evidence>
<dbReference type="FunFam" id="3.30.160.60:FF:000065">
    <property type="entry name" value="B-cell CLL/lymphoma 6, member B"/>
    <property type="match status" value="1"/>
</dbReference>
<dbReference type="PROSITE" id="PS50157">
    <property type="entry name" value="ZINC_FINGER_C2H2_2"/>
    <property type="match status" value="4"/>
</dbReference>
<evidence type="ECO:0000259" key="13">
    <source>
        <dbReference type="PROSITE" id="PS50157"/>
    </source>
</evidence>
<dbReference type="GeneID" id="115472851"/>
<protein>
    <submittedName>
        <fullName evidence="15">Zinc finger and BTB domain-containing protein 26-like</fullName>
    </submittedName>
</protein>
<dbReference type="OrthoDB" id="1405595at2759"/>
<evidence type="ECO:0000313" key="15">
    <source>
        <dbReference type="RefSeq" id="XP_030063179.1"/>
    </source>
</evidence>
<dbReference type="InterPro" id="IPR011333">
    <property type="entry name" value="SKP1/BTB/POZ_sf"/>
</dbReference>
<dbReference type="RefSeq" id="XP_030063179.1">
    <property type="nucleotide sequence ID" value="XM_030207319.1"/>
</dbReference>
<dbReference type="AlphaFoldDB" id="A0A6P7YJP3"/>
<dbReference type="Gene3D" id="3.30.710.10">
    <property type="entry name" value="Potassium Channel Kv1.1, Chain A"/>
    <property type="match status" value="1"/>
</dbReference>
<dbReference type="Gene3D" id="3.30.160.60">
    <property type="entry name" value="Classic Zinc Finger"/>
    <property type="match status" value="2"/>
</dbReference>
<evidence type="ECO:0000313" key="14">
    <source>
        <dbReference type="Proteomes" id="UP000515156"/>
    </source>
</evidence>
<evidence type="ECO:0000256" key="9">
    <source>
        <dbReference type="ARBA" id="ARBA00023163"/>
    </source>
</evidence>
<comment type="function">
    <text evidence="1">May be involved in transcriptional regulation.</text>
</comment>
<evidence type="ECO:0000256" key="5">
    <source>
        <dbReference type="ARBA" id="ARBA00022771"/>
    </source>
</evidence>
<keyword evidence="8" id="KW-0238">DNA-binding</keyword>
<dbReference type="Pfam" id="PF00096">
    <property type="entry name" value="zf-C2H2"/>
    <property type="match status" value="2"/>
</dbReference>
<evidence type="ECO:0000256" key="11">
    <source>
        <dbReference type="PROSITE-ProRule" id="PRU00042"/>
    </source>
</evidence>
<dbReference type="InterPro" id="IPR000210">
    <property type="entry name" value="BTB/POZ_dom"/>
</dbReference>
<feature type="domain" description="C2H2-type" evidence="13">
    <location>
        <begin position="327"/>
        <end position="354"/>
    </location>
</feature>
<gene>
    <name evidence="15" type="primary">LOC115472851</name>
</gene>
<dbReference type="PROSITE" id="PS50097">
    <property type="entry name" value="BTB"/>
    <property type="match status" value="1"/>
</dbReference>
<dbReference type="SMART" id="SM00355">
    <property type="entry name" value="ZnF_C2H2"/>
    <property type="match status" value="4"/>
</dbReference>
<dbReference type="KEGG" id="muo:115472851"/>
<dbReference type="PROSITE" id="PS00028">
    <property type="entry name" value="ZINC_FINGER_C2H2_1"/>
    <property type="match status" value="3"/>
</dbReference>
<evidence type="ECO:0000256" key="2">
    <source>
        <dbReference type="ARBA" id="ARBA00004123"/>
    </source>
</evidence>
<feature type="domain" description="C2H2-type" evidence="13">
    <location>
        <begin position="299"/>
        <end position="326"/>
    </location>
</feature>
<evidence type="ECO:0000259" key="12">
    <source>
        <dbReference type="PROSITE" id="PS50097"/>
    </source>
</evidence>
<dbReference type="GO" id="GO:0008270">
    <property type="term" value="F:zinc ion binding"/>
    <property type="evidence" value="ECO:0007669"/>
    <property type="project" value="UniProtKB-KW"/>
</dbReference>
<keyword evidence="5 11" id="KW-0863">Zinc-finger</keyword>
<keyword evidence="7" id="KW-0805">Transcription regulation</keyword>
<keyword evidence="10" id="KW-0539">Nucleus</keyword>
<feature type="domain" description="C2H2-type" evidence="13">
    <location>
        <begin position="274"/>
        <end position="296"/>
    </location>
</feature>
<dbReference type="GO" id="GO:0000978">
    <property type="term" value="F:RNA polymerase II cis-regulatory region sequence-specific DNA binding"/>
    <property type="evidence" value="ECO:0007669"/>
    <property type="project" value="TreeGrafter"/>
</dbReference>
<dbReference type="GO" id="GO:0000981">
    <property type="term" value="F:DNA-binding transcription factor activity, RNA polymerase II-specific"/>
    <property type="evidence" value="ECO:0007669"/>
    <property type="project" value="TreeGrafter"/>
</dbReference>
<evidence type="ECO:0000256" key="4">
    <source>
        <dbReference type="ARBA" id="ARBA00022737"/>
    </source>
</evidence>
<evidence type="ECO:0000256" key="1">
    <source>
        <dbReference type="ARBA" id="ARBA00003767"/>
    </source>
</evidence>
<keyword evidence="9" id="KW-0804">Transcription</keyword>
<dbReference type="PANTHER" id="PTHR46105:SF29">
    <property type="entry name" value="ZINC FINGER AND BTB DOMAIN CONTAINING 12"/>
    <property type="match status" value="1"/>
</dbReference>
<accession>A0A6P7YJP3</accession>
<evidence type="ECO:0000256" key="10">
    <source>
        <dbReference type="ARBA" id="ARBA00023242"/>
    </source>
</evidence>
<dbReference type="InParanoid" id="A0A6P7YJP3"/>
<dbReference type="PANTHER" id="PTHR46105">
    <property type="entry name" value="AGAP004733-PA"/>
    <property type="match status" value="1"/>
</dbReference>
<feature type="domain" description="BTB" evidence="12">
    <location>
        <begin position="33"/>
        <end position="97"/>
    </location>
</feature>
<dbReference type="SUPFAM" id="SSF54695">
    <property type="entry name" value="POZ domain"/>
    <property type="match status" value="1"/>
</dbReference>
<sequence length="397" mass="45084">MGPHPDIFCFQFDSYGDSILKNMNILRQQKQFCDVVIYINEAEFHGHKVVLASGSLFLKTQFLLSKSVDIKISTVQSTEIAKQLLLSCYTGVLYVSKKELFSYLSVASYLEMDHVVKRCKQVLSMNLKDNSLARSHDPNRAQTFSRPQVLGRGFERAGKPAFKKDPENKDLCRIAVQELDIQIVKVEDEQCFPLETDGPGEQSYSQLSEPQQSGSILTAAGKDLGHSFQGSSGDMEVVSNVNFIVAAKEFEIQNLSLSQGSPHMAQDMGFHGPYQCTKCYRVFHRIENFVCHIKAHDLYVCLRCGRITTQRSNLSKHVKVHMGIKPFQCSICSKAFTNKRNWLDHFNVHSGARPHQCKYCHMNFAYKPALCRHVKDMHWKIISAKPYTTANKQITVE</sequence>
<dbReference type="SUPFAM" id="SSF57667">
    <property type="entry name" value="beta-beta-alpha zinc fingers"/>
    <property type="match status" value="2"/>
</dbReference>
<evidence type="ECO:0000256" key="3">
    <source>
        <dbReference type="ARBA" id="ARBA00022723"/>
    </source>
</evidence>
<evidence type="ECO:0000256" key="6">
    <source>
        <dbReference type="ARBA" id="ARBA00022833"/>
    </source>
</evidence>
<dbReference type="InterPro" id="IPR036236">
    <property type="entry name" value="Znf_C2H2_sf"/>
</dbReference>
<reference evidence="15" key="1">
    <citation type="submission" date="2025-08" db="UniProtKB">
        <authorList>
            <consortium name="RefSeq"/>
        </authorList>
    </citation>
    <scope>IDENTIFICATION</scope>
</reference>
<dbReference type="InterPro" id="IPR013087">
    <property type="entry name" value="Znf_C2H2_type"/>
</dbReference>
<keyword evidence="14" id="KW-1185">Reference proteome</keyword>
<dbReference type="InterPro" id="IPR050457">
    <property type="entry name" value="ZnFinger_BTB_dom_contain"/>
</dbReference>
<feature type="domain" description="C2H2-type" evidence="13">
    <location>
        <begin position="355"/>
        <end position="378"/>
    </location>
</feature>
<dbReference type="Pfam" id="PF00651">
    <property type="entry name" value="BTB"/>
    <property type="match status" value="1"/>
</dbReference>
<name>A0A6P7YJP3_9AMPH</name>
<comment type="subcellular location">
    <subcellularLocation>
        <location evidence="2">Nucleus</location>
    </subcellularLocation>
</comment>
<dbReference type="Proteomes" id="UP000515156">
    <property type="component" value="Chromosome 6"/>
</dbReference>
<keyword evidence="3" id="KW-0479">Metal-binding</keyword>
<keyword evidence="4" id="KW-0677">Repeat</keyword>